<gene>
    <name evidence="2" type="ORF">UFOPK2822_01180</name>
    <name evidence="3" type="ORF">UFOPK3346_00035</name>
    <name evidence="4" type="ORF">UFOPK3670_00569</name>
    <name evidence="5" type="ORF">UFOPK4308_00535</name>
</gene>
<evidence type="ECO:0000256" key="1">
    <source>
        <dbReference type="SAM" id="Phobius"/>
    </source>
</evidence>
<feature type="transmembrane region" description="Helical" evidence="1">
    <location>
        <begin position="12"/>
        <end position="30"/>
    </location>
</feature>
<dbReference type="EMBL" id="CAFBLE010000001">
    <property type="protein sequence ID" value="CAB4855159.1"/>
    <property type="molecule type" value="Genomic_DNA"/>
</dbReference>
<dbReference type="EMBL" id="CAFBQL010000003">
    <property type="protein sequence ID" value="CAB5056031.1"/>
    <property type="molecule type" value="Genomic_DNA"/>
</dbReference>
<proteinExistence type="predicted"/>
<dbReference type="EMBL" id="CAFBMV010000003">
    <property type="protein sequence ID" value="CAB4919461.1"/>
    <property type="molecule type" value="Genomic_DNA"/>
</dbReference>
<sequence length="45" mass="5119">MPKNIEIGAAGSVTVSILVIVFALLMRSFYKRYTRMEKRKDDAAQ</sequence>
<dbReference type="AlphaFoldDB" id="A0A6J7CG69"/>
<accession>A0A6J7CG69</accession>
<keyword evidence="1" id="KW-1133">Transmembrane helix</keyword>
<evidence type="ECO:0000313" key="3">
    <source>
        <dbReference type="EMBL" id="CAB4855159.1"/>
    </source>
</evidence>
<protein>
    <submittedName>
        <fullName evidence="3">Unannotated protein</fullName>
    </submittedName>
</protein>
<name>A0A6J7CG69_9ZZZZ</name>
<evidence type="ECO:0000313" key="2">
    <source>
        <dbReference type="EMBL" id="CAB4756636.1"/>
    </source>
</evidence>
<evidence type="ECO:0000313" key="5">
    <source>
        <dbReference type="EMBL" id="CAB5056031.1"/>
    </source>
</evidence>
<organism evidence="3">
    <name type="scientific">freshwater metagenome</name>
    <dbReference type="NCBI Taxonomy" id="449393"/>
    <lineage>
        <taxon>unclassified sequences</taxon>
        <taxon>metagenomes</taxon>
        <taxon>ecological metagenomes</taxon>
    </lineage>
</organism>
<dbReference type="EMBL" id="CAEZZC010000017">
    <property type="protein sequence ID" value="CAB4756636.1"/>
    <property type="molecule type" value="Genomic_DNA"/>
</dbReference>
<keyword evidence="1" id="KW-0812">Transmembrane</keyword>
<keyword evidence="1" id="KW-0472">Membrane</keyword>
<evidence type="ECO:0000313" key="4">
    <source>
        <dbReference type="EMBL" id="CAB4919461.1"/>
    </source>
</evidence>
<reference evidence="3" key="1">
    <citation type="submission" date="2020-05" db="EMBL/GenBank/DDBJ databases">
        <authorList>
            <person name="Chiriac C."/>
            <person name="Salcher M."/>
            <person name="Ghai R."/>
            <person name="Kavagutti S V."/>
        </authorList>
    </citation>
    <scope>NUCLEOTIDE SEQUENCE</scope>
</reference>